<dbReference type="Pfam" id="PF00196">
    <property type="entry name" value="GerE"/>
    <property type="match status" value="1"/>
</dbReference>
<dbReference type="PANTHER" id="PTHR44688:SF16">
    <property type="entry name" value="DNA-BINDING TRANSCRIPTIONAL ACTIVATOR DEVR_DOSR"/>
    <property type="match status" value="1"/>
</dbReference>
<dbReference type="EMBL" id="JBHLTC010000008">
    <property type="protein sequence ID" value="MFC0623953.1"/>
    <property type="molecule type" value="Genomic_DNA"/>
</dbReference>
<name>A0ABV6QH49_9ACTN</name>
<keyword evidence="2" id="KW-0238">DNA-binding</keyword>
<dbReference type="PRINTS" id="PR00038">
    <property type="entry name" value="HTHLUXR"/>
</dbReference>
<keyword evidence="1" id="KW-0805">Transcription regulation</keyword>
<dbReference type="PANTHER" id="PTHR44688">
    <property type="entry name" value="DNA-BINDING TRANSCRIPTIONAL ACTIVATOR DEVR_DOSR"/>
    <property type="match status" value="1"/>
</dbReference>
<reference evidence="5 6" key="1">
    <citation type="submission" date="2024-09" db="EMBL/GenBank/DDBJ databases">
        <authorList>
            <person name="Sun Q."/>
            <person name="Mori K."/>
        </authorList>
    </citation>
    <scope>NUCLEOTIDE SEQUENCE [LARGE SCALE GENOMIC DNA]</scope>
    <source>
        <strain evidence="5 6">CGMCC 1.15906</strain>
    </source>
</reference>
<evidence type="ECO:0000256" key="3">
    <source>
        <dbReference type="ARBA" id="ARBA00023163"/>
    </source>
</evidence>
<evidence type="ECO:0000256" key="2">
    <source>
        <dbReference type="ARBA" id="ARBA00023125"/>
    </source>
</evidence>
<evidence type="ECO:0000256" key="1">
    <source>
        <dbReference type="ARBA" id="ARBA00023015"/>
    </source>
</evidence>
<dbReference type="SMART" id="SM00421">
    <property type="entry name" value="HTH_LUXR"/>
    <property type="match status" value="1"/>
</dbReference>
<evidence type="ECO:0000313" key="6">
    <source>
        <dbReference type="Proteomes" id="UP001589890"/>
    </source>
</evidence>
<evidence type="ECO:0000313" key="5">
    <source>
        <dbReference type="EMBL" id="MFC0623953.1"/>
    </source>
</evidence>
<organism evidence="5 6">
    <name type="scientific">Kribbella deserti</name>
    <dbReference type="NCBI Taxonomy" id="1926257"/>
    <lineage>
        <taxon>Bacteria</taxon>
        <taxon>Bacillati</taxon>
        <taxon>Actinomycetota</taxon>
        <taxon>Actinomycetes</taxon>
        <taxon>Propionibacteriales</taxon>
        <taxon>Kribbellaceae</taxon>
        <taxon>Kribbella</taxon>
    </lineage>
</organism>
<dbReference type="CDD" id="cd06170">
    <property type="entry name" value="LuxR_C_like"/>
    <property type="match status" value="1"/>
</dbReference>
<proteinExistence type="predicted"/>
<sequence>MRDQLDNDAPEYGVEMVAFATASLAEAKGQATKAHQLLLRFWQLDEQREVRYYHRYLAPPLVRLSLLLGQDDVARAVTESVEAGAKLAPDVPTVQSTALRCRGLLEHDPDALIRAVELARPVGRLIDHLFTCEDAAGVLGAAGRTEDAIALWSEALERYEAVGADAWATRVLALLRRHGVRRGTRGPRQRPSAGWDGLTPTEHAVSDLVAEGLTNREIARRLHISPHTVNTHLRHVFQKLSVPSRAALAAEHPGR</sequence>
<dbReference type="RefSeq" id="WP_380044657.1">
    <property type="nucleotide sequence ID" value="NZ_JBHLTC010000008.1"/>
</dbReference>
<dbReference type="SUPFAM" id="SSF46894">
    <property type="entry name" value="C-terminal effector domain of the bipartite response regulators"/>
    <property type="match status" value="1"/>
</dbReference>
<dbReference type="InterPro" id="IPR016032">
    <property type="entry name" value="Sig_transdc_resp-reg_C-effctor"/>
</dbReference>
<feature type="domain" description="HTH luxR-type" evidence="4">
    <location>
        <begin position="191"/>
        <end position="255"/>
    </location>
</feature>
<dbReference type="PROSITE" id="PS00622">
    <property type="entry name" value="HTH_LUXR_1"/>
    <property type="match status" value="1"/>
</dbReference>
<dbReference type="InterPro" id="IPR036388">
    <property type="entry name" value="WH-like_DNA-bd_sf"/>
</dbReference>
<dbReference type="Gene3D" id="1.10.10.10">
    <property type="entry name" value="Winged helix-like DNA-binding domain superfamily/Winged helix DNA-binding domain"/>
    <property type="match status" value="1"/>
</dbReference>
<dbReference type="PROSITE" id="PS50043">
    <property type="entry name" value="HTH_LUXR_2"/>
    <property type="match status" value="1"/>
</dbReference>
<evidence type="ECO:0000259" key="4">
    <source>
        <dbReference type="PROSITE" id="PS50043"/>
    </source>
</evidence>
<dbReference type="Proteomes" id="UP001589890">
    <property type="component" value="Unassembled WGS sequence"/>
</dbReference>
<dbReference type="InterPro" id="IPR000792">
    <property type="entry name" value="Tscrpt_reg_LuxR_C"/>
</dbReference>
<accession>A0ABV6QH49</accession>
<comment type="caution">
    <text evidence="5">The sequence shown here is derived from an EMBL/GenBank/DDBJ whole genome shotgun (WGS) entry which is preliminary data.</text>
</comment>
<keyword evidence="6" id="KW-1185">Reference proteome</keyword>
<protein>
    <submittedName>
        <fullName evidence="5">LuxR C-terminal-related transcriptional regulator</fullName>
    </submittedName>
</protein>
<gene>
    <name evidence="5" type="ORF">ACFFGN_07760</name>
</gene>
<keyword evidence="3" id="KW-0804">Transcription</keyword>